<dbReference type="SUPFAM" id="SSF46894">
    <property type="entry name" value="C-terminal effector domain of the bipartite response regulators"/>
    <property type="match status" value="1"/>
</dbReference>
<dbReference type="Gene3D" id="1.10.10.10">
    <property type="entry name" value="Winged helix-like DNA-binding domain superfamily/Winged helix DNA-binding domain"/>
    <property type="match status" value="1"/>
</dbReference>
<dbReference type="RefSeq" id="WP_171591466.1">
    <property type="nucleotide sequence ID" value="NZ_CP053538.1"/>
</dbReference>
<name>A0A6M6BHV1_9BACT</name>
<dbReference type="CDD" id="cd06170">
    <property type="entry name" value="LuxR_C_like"/>
    <property type="match status" value="1"/>
</dbReference>
<keyword evidence="2" id="KW-0238">DNA-binding</keyword>
<protein>
    <submittedName>
        <fullName evidence="5">Response regulator transcription factor</fullName>
    </submittedName>
</protein>
<dbReference type="InterPro" id="IPR036388">
    <property type="entry name" value="WH-like_DNA-bd_sf"/>
</dbReference>
<dbReference type="EMBL" id="CP053538">
    <property type="protein sequence ID" value="QJX47374.1"/>
    <property type="molecule type" value="Genomic_DNA"/>
</dbReference>
<dbReference type="GO" id="GO:0006355">
    <property type="term" value="P:regulation of DNA-templated transcription"/>
    <property type="evidence" value="ECO:0007669"/>
    <property type="project" value="InterPro"/>
</dbReference>
<keyword evidence="6" id="KW-1185">Reference proteome</keyword>
<reference evidence="5 6" key="1">
    <citation type="submission" date="2020-05" db="EMBL/GenBank/DDBJ databases">
        <title>Complete genome sequence of Hymenobacter sp. TS19 in Coasted Sand Dune.</title>
        <authorList>
            <person name="Lee J.-H."/>
            <person name="Jung J.-H."/>
            <person name="Jeong S."/>
            <person name="Zhao L."/>
            <person name="Kim M.-K."/>
            <person name="Seo H.-S."/>
            <person name="Lim S."/>
        </authorList>
    </citation>
    <scope>NUCLEOTIDE SEQUENCE [LARGE SCALE GENOMIC DNA]</scope>
    <source>
        <strain evidence="5 6">TS19</strain>
    </source>
</reference>
<dbReference type="PANTHER" id="PTHR44688:SF16">
    <property type="entry name" value="DNA-BINDING TRANSCRIPTIONAL ACTIVATOR DEVR_DOSR"/>
    <property type="match status" value="1"/>
</dbReference>
<dbReference type="GO" id="GO:0003677">
    <property type="term" value="F:DNA binding"/>
    <property type="evidence" value="ECO:0007669"/>
    <property type="project" value="UniProtKB-KW"/>
</dbReference>
<dbReference type="PROSITE" id="PS50043">
    <property type="entry name" value="HTH_LUXR_2"/>
    <property type="match status" value="1"/>
</dbReference>
<dbReference type="Pfam" id="PF00196">
    <property type="entry name" value="GerE"/>
    <property type="match status" value="1"/>
</dbReference>
<feature type="domain" description="HTH luxR-type" evidence="4">
    <location>
        <begin position="186"/>
        <end position="251"/>
    </location>
</feature>
<keyword evidence="1" id="KW-0805">Transcription regulation</keyword>
<evidence type="ECO:0000313" key="5">
    <source>
        <dbReference type="EMBL" id="QJX47374.1"/>
    </source>
</evidence>
<dbReference type="AlphaFoldDB" id="A0A6M6BHV1"/>
<dbReference type="PRINTS" id="PR00038">
    <property type="entry name" value="HTHLUXR"/>
</dbReference>
<dbReference type="SMART" id="SM00421">
    <property type="entry name" value="HTH_LUXR"/>
    <property type="match status" value="1"/>
</dbReference>
<evidence type="ECO:0000256" key="2">
    <source>
        <dbReference type="ARBA" id="ARBA00023125"/>
    </source>
</evidence>
<evidence type="ECO:0000313" key="6">
    <source>
        <dbReference type="Proteomes" id="UP000501623"/>
    </source>
</evidence>
<dbReference type="InterPro" id="IPR000792">
    <property type="entry name" value="Tscrpt_reg_LuxR_C"/>
</dbReference>
<dbReference type="Proteomes" id="UP000501623">
    <property type="component" value="Chromosome"/>
</dbReference>
<organism evidence="5 6">
    <name type="scientific">Hymenobacter taeanensis</name>
    <dbReference type="NCBI Taxonomy" id="2735321"/>
    <lineage>
        <taxon>Bacteria</taxon>
        <taxon>Pseudomonadati</taxon>
        <taxon>Bacteroidota</taxon>
        <taxon>Cytophagia</taxon>
        <taxon>Cytophagales</taxon>
        <taxon>Hymenobacteraceae</taxon>
        <taxon>Hymenobacter</taxon>
    </lineage>
</organism>
<gene>
    <name evidence="5" type="ORF">HMJ29_10660</name>
</gene>
<proteinExistence type="predicted"/>
<evidence type="ECO:0000256" key="1">
    <source>
        <dbReference type="ARBA" id="ARBA00023015"/>
    </source>
</evidence>
<dbReference type="KEGG" id="hts:HMJ29_10660"/>
<evidence type="ECO:0000259" key="4">
    <source>
        <dbReference type="PROSITE" id="PS50043"/>
    </source>
</evidence>
<evidence type="ECO:0000256" key="3">
    <source>
        <dbReference type="ARBA" id="ARBA00023163"/>
    </source>
</evidence>
<keyword evidence="3" id="KW-0804">Transcription</keyword>
<dbReference type="PANTHER" id="PTHR44688">
    <property type="entry name" value="DNA-BINDING TRANSCRIPTIONAL ACTIVATOR DEVR_DOSR"/>
    <property type="match status" value="1"/>
</dbReference>
<sequence>MFRLRTTDFLRLNQAIALVYTELEPTTLFGRLSEAAARATRAETARFNGDNPDGLIGHLGAFPEARFLALPSPSLAAHLPNHPLFPTIMGQNYAQPLRSTTVAPLSSSTSTALHKEFYRPLAITHQLVVGLPVMHYGKIICAVTRSHRDFTATDKTLLQLLVPHFQAAVRLSQTLHALRQQVPPVAPPATPELTPRESVILGHLMRGLPDKEISRVCGISPRTVQNHLQNIYAKLEVDNRTAALCRVLGMAG</sequence>
<dbReference type="InterPro" id="IPR016032">
    <property type="entry name" value="Sig_transdc_resp-reg_C-effctor"/>
</dbReference>
<accession>A0A6M6BHV1</accession>